<name>A0A1V0PGD6_LACLC</name>
<reference evidence="1 2" key="1">
    <citation type="journal article" date="2017" name="BMC Genomics">
        <title>Comparative and functional genomics of the Lactococcus lactis taxon; insights into evolution and niche adaptation.</title>
        <authorList>
            <person name="Kelleher P."/>
            <person name="Bottacini F."/>
            <person name="Mahony J."/>
            <person name="Kilcawley K.N."/>
            <person name="van Sinderen D."/>
        </authorList>
    </citation>
    <scope>NUCLEOTIDE SEQUENCE [LARGE SCALE GENOMIC DNA]</scope>
    <source>
        <strain evidence="1 2">JM1</strain>
    </source>
</reference>
<organism evidence="1 2">
    <name type="scientific">Lactococcus lactis subsp. cremoris</name>
    <name type="common">Streptococcus cremoris</name>
    <dbReference type="NCBI Taxonomy" id="1359"/>
    <lineage>
        <taxon>Bacteria</taxon>
        <taxon>Bacillati</taxon>
        <taxon>Bacillota</taxon>
        <taxon>Bacilli</taxon>
        <taxon>Lactobacillales</taxon>
        <taxon>Streptococcaceae</taxon>
        <taxon>Lactococcus</taxon>
    </lineage>
</organism>
<dbReference type="RefSeq" id="WP_231099795.1">
    <property type="nucleotide sequence ID" value="NZ_CP015899.2"/>
</dbReference>
<dbReference type="GO" id="GO:0005886">
    <property type="term" value="C:plasma membrane"/>
    <property type="evidence" value="ECO:0007669"/>
    <property type="project" value="TreeGrafter"/>
</dbReference>
<dbReference type="AlphaFoldDB" id="A0A1V0PGD6"/>
<accession>A0A1V0PGD6</accession>
<dbReference type="InterPro" id="IPR008523">
    <property type="entry name" value="DUF805"/>
</dbReference>
<protein>
    <submittedName>
        <fullName evidence="1">DUF805 domain-containing protein</fullName>
    </submittedName>
</protein>
<dbReference type="EMBL" id="CP015899">
    <property type="protein sequence ID" value="ARE28259.1"/>
    <property type="molecule type" value="Genomic_DNA"/>
</dbReference>
<sequence>MIQAYKKFWQGTFVFNKRTSRKDFWMALFTHLIIFVVLLKGYNFFNGLGYFQLSVLWQSIASFLLWLLWIYFLGSLLAFLAITVRRLNDTDLPWGLVFLNLVFGLGTLVLLVLNLFPSSPKRDKFKEFELKNSSNFIASKEPENFSEMFKDYFKNYFEFRGNASRRNFWWVQIGWGALTLIFIILIYASGQFDQVMFGRDFIGTVLLKLVFILFLIGSFMPELTIHVRRLRDVGLSDLGLSILLGVTAGMTILYRIFANMIKMTYSTSHYQLFQYLMFLLVMICWISLIIIELMASGELKKSEKFIIYKNRLIHFSLFLVFIAKL</sequence>
<dbReference type="Pfam" id="PF05656">
    <property type="entry name" value="DUF805"/>
    <property type="match status" value="2"/>
</dbReference>
<dbReference type="PANTHER" id="PTHR34980:SF2">
    <property type="entry name" value="INNER MEMBRANE PROTEIN YHAH-RELATED"/>
    <property type="match status" value="1"/>
</dbReference>
<proteinExistence type="predicted"/>
<evidence type="ECO:0000313" key="2">
    <source>
        <dbReference type="Proteomes" id="UP000191806"/>
    </source>
</evidence>
<dbReference type="PANTHER" id="PTHR34980">
    <property type="entry name" value="INNER MEMBRANE PROTEIN-RELATED-RELATED"/>
    <property type="match status" value="1"/>
</dbReference>
<evidence type="ECO:0000313" key="1">
    <source>
        <dbReference type="EMBL" id="ARE28259.1"/>
    </source>
</evidence>
<dbReference type="Proteomes" id="UP000191806">
    <property type="component" value="Chromosome"/>
</dbReference>
<gene>
    <name evidence="1" type="ORF">LLJM1_0877</name>
</gene>